<dbReference type="STRING" id="27835.A0A0N4YG06"/>
<name>A0A0N4YG06_NIPBR</name>
<keyword evidence="4" id="KW-0456">Lyase</keyword>
<evidence type="ECO:0000256" key="2">
    <source>
        <dbReference type="ARBA" id="ARBA00023002"/>
    </source>
</evidence>
<dbReference type="Pfam" id="PF02737">
    <property type="entry name" value="3HCDH_N"/>
    <property type="match status" value="1"/>
</dbReference>
<dbReference type="InterPro" id="IPR008927">
    <property type="entry name" value="6-PGluconate_DH-like_C_sf"/>
</dbReference>
<dbReference type="PANTHER" id="PTHR23309">
    <property type="entry name" value="3-HYDROXYACYL-COA DEHYROGENASE"/>
    <property type="match status" value="1"/>
</dbReference>
<evidence type="ECO:0000313" key="10">
    <source>
        <dbReference type="Proteomes" id="UP000271162"/>
    </source>
</evidence>
<dbReference type="InterPro" id="IPR006176">
    <property type="entry name" value="3-OHacyl-CoA_DH_NAD-bd"/>
</dbReference>
<dbReference type="Pfam" id="PF00725">
    <property type="entry name" value="3HCDH"/>
    <property type="match status" value="1"/>
</dbReference>
<evidence type="ECO:0000256" key="5">
    <source>
        <dbReference type="ARBA" id="ARBA00023268"/>
    </source>
</evidence>
<proteinExistence type="inferred from homology"/>
<evidence type="ECO:0000259" key="7">
    <source>
        <dbReference type="Pfam" id="PF00725"/>
    </source>
</evidence>
<reference evidence="11" key="1">
    <citation type="submission" date="2017-02" db="UniProtKB">
        <authorList>
            <consortium name="WormBaseParasite"/>
        </authorList>
    </citation>
    <scope>IDENTIFICATION</scope>
</reference>
<evidence type="ECO:0000256" key="6">
    <source>
        <dbReference type="PIRSR" id="PIRSR000105-1"/>
    </source>
</evidence>
<evidence type="ECO:0000259" key="8">
    <source>
        <dbReference type="Pfam" id="PF02737"/>
    </source>
</evidence>
<keyword evidence="5" id="KW-0511">Multifunctional enzyme</keyword>
<protein>
    <submittedName>
        <fullName evidence="11">3-hydroxyacyl-CoA dehydrogenase family protein</fullName>
    </submittedName>
</protein>
<dbReference type="InterPro" id="IPR006108">
    <property type="entry name" value="3HC_DH_C"/>
</dbReference>
<dbReference type="InterPro" id="IPR022694">
    <property type="entry name" value="3-OHacyl-CoA_DH"/>
</dbReference>
<dbReference type="Proteomes" id="UP000271162">
    <property type="component" value="Unassembled WGS sequence"/>
</dbReference>
<feature type="site" description="Important for catalytic activity" evidence="6">
    <location>
        <position position="102"/>
    </location>
</feature>
<dbReference type="GO" id="GO:0003857">
    <property type="term" value="F:(3S)-3-hydroxyacyl-CoA dehydrogenase (NAD+) activity"/>
    <property type="evidence" value="ECO:0007669"/>
    <property type="project" value="TreeGrafter"/>
</dbReference>
<dbReference type="SUPFAM" id="SSF48179">
    <property type="entry name" value="6-phosphogluconate dehydrogenase C-terminal domain-like"/>
    <property type="match status" value="1"/>
</dbReference>
<accession>A0A0N4YG06</accession>
<gene>
    <name evidence="9" type="ORF">NBR_LOCUS15719</name>
</gene>
<feature type="domain" description="3-hydroxyacyl-CoA dehydrogenase C-terminal" evidence="7">
    <location>
        <begin position="184"/>
        <end position="266"/>
    </location>
</feature>
<dbReference type="Gene3D" id="1.10.1040.50">
    <property type="match status" value="1"/>
</dbReference>
<keyword evidence="2" id="KW-0560">Oxidoreductase</keyword>
<keyword evidence="10" id="KW-1185">Reference proteome</keyword>
<dbReference type="GO" id="GO:0005777">
    <property type="term" value="C:peroxisome"/>
    <property type="evidence" value="ECO:0007669"/>
    <property type="project" value="TreeGrafter"/>
</dbReference>
<dbReference type="GO" id="GO:0070403">
    <property type="term" value="F:NAD+ binding"/>
    <property type="evidence" value="ECO:0007669"/>
    <property type="project" value="InterPro"/>
</dbReference>
<feature type="domain" description="3-hydroxyacyl-CoA dehydrogenase NAD binding" evidence="8">
    <location>
        <begin position="4"/>
        <end position="143"/>
    </location>
</feature>
<comment type="similarity">
    <text evidence="1">Belongs to the 3-hydroxyacyl-CoA dehydrogenase family.</text>
</comment>
<dbReference type="GO" id="GO:0016853">
    <property type="term" value="F:isomerase activity"/>
    <property type="evidence" value="ECO:0007669"/>
    <property type="project" value="UniProtKB-KW"/>
</dbReference>
<dbReference type="PANTHER" id="PTHR23309:SF49">
    <property type="entry name" value="PEROXISOMAL BIFUNCTIONAL ENZYME"/>
    <property type="match status" value="1"/>
</dbReference>
<dbReference type="AlphaFoldDB" id="A0A0N4YG06"/>
<dbReference type="WBParaSite" id="NBR_0001571801-mRNA-1">
    <property type="protein sequence ID" value="NBR_0001571801-mRNA-1"/>
    <property type="gene ID" value="NBR_0001571801"/>
</dbReference>
<evidence type="ECO:0000313" key="9">
    <source>
        <dbReference type="EMBL" id="VDL79313.1"/>
    </source>
</evidence>
<organism evidence="11">
    <name type="scientific">Nippostrongylus brasiliensis</name>
    <name type="common">Rat hookworm</name>
    <dbReference type="NCBI Taxonomy" id="27835"/>
    <lineage>
        <taxon>Eukaryota</taxon>
        <taxon>Metazoa</taxon>
        <taxon>Ecdysozoa</taxon>
        <taxon>Nematoda</taxon>
        <taxon>Chromadorea</taxon>
        <taxon>Rhabditida</taxon>
        <taxon>Rhabditina</taxon>
        <taxon>Rhabditomorpha</taxon>
        <taxon>Strongyloidea</taxon>
        <taxon>Heligmosomidae</taxon>
        <taxon>Nippostrongylus</taxon>
    </lineage>
</organism>
<evidence type="ECO:0000256" key="3">
    <source>
        <dbReference type="ARBA" id="ARBA00023235"/>
    </source>
</evidence>
<keyword evidence="3" id="KW-0413">Isomerase</keyword>
<reference evidence="9 10" key="2">
    <citation type="submission" date="2018-11" db="EMBL/GenBank/DDBJ databases">
        <authorList>
            <consortium name="Pathogen Informatics"/>
        </authorList>
    </citation>
    <scope>NUCLEOTIDE SEQUENCE [LARGE SCALE GENOMIC DNA]</scope>
</reference>
<evidence type="ECO:0000256" key="1">
    <source>
        <dbReference type="ARBA" id="ARBA00009463"/>
    </source>
</evidence>
<dbReference type="GO" id="GO:0016829">
    <property type="term" value="F:lyase activity"/>
    <property type="evidence" value="ECO:0007669"/>
    <property type="project" value="UniProtKB-KW"/>
</dbReference>
<evidence type="ECO:0000313" key="11">
    <source>
        <dbReference type="WBParaSite" id="NBR_0001571801-mRNA-1"/>
    </source>
</evidence>
<dbReference type="EMBL" id="UYSL01021855">
    <property type="protein sequence ID" value="VDL79313.1"/>
    <property type="molecule type" value="Genomic_DNA"/>
</dbReference>
<dbReference type="PIRSF" id="PIRSF000105">
    <property type="entry name" value="HCDH"/>
    <property type="match status" value="1"/>
</dbReference>
<sequence>MRICREQLEAVYAREEKLGRFTAALTEKIRDRIHLTVDLSSLRECELVVEAVFEKMQLKMELFSKLDKICPAGTIFATNTSSLDINKMASVLENPSRLVGIHFFNPAHVIRTVEIVYGRHTSAESIATAFSVSSAMKKVGICLQTLPLEHFHYNVLWMKEAQCYSLMIFYFIKVAVLVGNCPSFVFNRLLGVYLNQAEKLLYQYGMLPKDVDALITAFGFPIGPFTMADLNGLDVLAFLKSEHNYPLTALEKELLSRNRLGRKTGKMAAYS</sequence>
<dbReference type="InterPro" id="IPR036291">
    <property type="entry name" value="NAD(P)-bd_dom_sf"/>
</dbReference>
<dbReference type="Gene3D" id="3.40.50.720">
    <property type="entry name" value="NAD(P)-binding Rossmann-like Domain"/>
    <property type="match status" value="1"/>
</dbReference>
<dbReference type="SUPFAM" id="SSF51735">
    <property type="entry name" value="NAD(P)-binding Rossmann-fold domains"/>
    <property type="match status" value="1"/>
</dbReference>
<evidence type="ECO:0000256" key="4">
    <source>
        <dbReference type="ARBA" id="ARBA00023239"/>
    </source>
</evidence>
<dbReference type="GO" id="GO:0006635">
    <property type="term" value="P:fatty acid beta-oxidation"/>
    <property type="evidence" value="ECO:0007669"/>
    <property type="project" value="TreeGrafter"/>
</dbReference>